<protein>
    <recommendedName>
        <fullName evidence="4">DUF4177 domain-containing protein</fullName>
    </recommendedName>
</protein>
<evidence type="ECO:0000256" key="1">
    <source>
        <dbReference type="SAM" id="Phobius"/>
    </source>
</evidence>
<evidence type="ECO:0000313" key="2">
    <source>
        <dbReference type="EMBL" id="OBU76376.1"/>
    </source>
</evidence>
<accession>A0A853MGH3</accession>
<comment type="caution">
    <text evidence="2">The sequence shown here is derived from an EMBL/GenBank/DDBJ whole genome shotgun (WGS) entry which is preliminary data.</text>
</comment>
<name>A0A853MGH3_9CYAN</name>
<proteinExistence type="predicted"/>
<feature type="transmembrane region" description="Helical" evidence="1">
    <location>
        <begin position="14"/>
        <end position="35"/>
    </location>
</feature>
<evidence type="ECO:0008006" key="4">
    <source>
        <dbReference type="Google" id="ProtNLM"/>
    </source>
</evidence>
<dbReference type="Proteomes" id="UP000093903">
    <property type="component" value="Unassembled WGS sequence"/>
</dbReference>
<sequence>MGKPQKQELIIEKILPIFNTLLLAGIFITLILIFFNNRSKWEYQTIEFTAKESDTAFSDNQKALSYKTIPDISSKILEMGQEHWELVGSYLENETAYPNFGNSEYVTGIQPNVRPQKLVLIFKRPQGFF</sequence>
<dbReference type="AlphaFoldDB" id="A0A853MGH3"/>
<reference evidence="2 3" key="1">
    <citation type="submission" date="2016-05" db="EMBL/GenBank/DDBJ databases">
        <title>First complete genome of the cyanobacterium Cylindrospermopsis raciborskii CS505, containing a circular chromosome and a single extrachromosomal element.</title>
        <authorList>
            <person name="Fuentes J."/>
            <person name="Tamames J."/>
            <person name="Allen E."/>
            <person name="Plominski A."/>
            <person name="Vasquez M."/>
        </authorList>
    </citation>
    <scope>NUCLEOTIDE SEQUENCE [LARGE SCALE GENOMIC DNA]</scope>
    <source>
        <strain evidence="2 3">CS505</strain>
    </source>
</reference>
<dbReference type="EMBL" id="LYXA01000001">
    <property type="protein sequence ID" value="OBU76376.1"/>
    <property type="molecule type" value="Genomic_DNA"/>
</dbReference>
<dbReference type="RefSeq" id="WP_006278964.1">
    <property type="nucleotide sequence ID" value="NZ_ACYA01000086.1"/>
</dbReference>
<keyword evidence="1" id="KW-0812">Transmembrane</keyword>
<organism evidence="2 3">
    <name type="scientific">Cylindrospermopsis raciborskii CS-505</name>
    <dbReference type="NCBI Taxonomy" id="533240"/>
    <lineage>
        <taxon>Bacteria</taxon>
        <taxon>Bacillati</taxon>
        <taxon>Cyanobacteriota</taxon>
        <taxon>Cyanophyceae</taxon>
        <taxon>Nostocales</taxon>
        <taxon>Aphanizomenonaceae</taxon>
        <taxon>Cylindrospermopsis</taxon>
    </lineage>
</organism>
<keyword evidence="1" id="KW-1133">Transmembrane helix</keyword>
<evidence type="ECO:0000313" key="3">
    <source>
        <dbReference type="Proteomes" id="UP000093903"/>
    </source>
</evidence>
<gene>
    <name evidence="2" type="ORF">A9P98_08640</name>
</gene>
<keyword evidence="1" id="KW-0472">Membrane</keyword>